<feature type="compositionally biased region" description="Basic and acidic residues" evidence="1">
    <location>
        <begin position="888"/>
        <end position="897"/>
    </location>
</feature>
<evidence type="ECO:0000256" key="1">
    <source>
        <dbReference type="SAM" id="MobiDB-lite"/>
    </source>
</evidence>
<feature type="compositionally biased region" description="Basic and acidic residues" evidence="1">
    <location>
        <begin position="934"/>
        <end position="954"/>
    </location>
</feature>
<reference evidence="2" key="1">
    <citation type="submission" date="2023-01" db="EMBL/GenBank/DDBJ databases">
        <title>Long-Read Genome Assembly and Gene Model Annotations for the Rodent Malaria Parasite Plasmodium yoelii 17XNL.</title>
        <authorList>
            <person name="Mitchell G.J."/>
            <person name="Sebastian A."/>
            <person name="Albert I."/>
            <person name="Lindner S.E."/>
        </authorList>
    </citation>
    <scope>NUCLEOTIDE SEQUENCE</scope>
    <source>
        <strain evidence="2">17XNL clone 1.1</strain>
    </source>
</reference>
<feature type="region of interest" description="Disordered" evidence="1">
    <location>
        <begin position="387"/>
        <end position="428"/>
    </location>
</feature>
<feature type="compositionally biased region" description="Polar residues" evidence="1">
    <location>
        <begin position="770"/>
        <end position="786"/>
    </location>
</feature>
<organism evidence="2 3">
    <name type="scientific">Plasmodium yoelii yoelii</name>
    <dbReference type="NCBI Taxonomy" id="73239"/>
    <lineage>
        <taxon>Eukaryota</taxon>
        <taxon>Sar</taxon>
        <taxon>Alveolata</taxon>
        <taxon>Apicomplexa</taxon>
        <taxon>Aconoidasida</taxon>
        <taxon>Haemosporida</taxon>
        <taxon>Plasmodiidae</taxon>
        <taxon>Plasmodium</taxon>
        <taxon>Plasmodium (Vinckeia)</taxon>
    </lineage>
</organism>
<accession>A0AAE9WT24</accession>
<dbReference type="Proteomes" id="UP001054126">
    <property type="component" value="Chromosome 6"/>
</dbReference>
<feature type="compositionally biased region" description="Low complexity" evidence="1">
    <location>
        <begin position="863"/>
        <end position="872"/>
    </location>
</feature>
<evidence type="ECO:0000313" key="3">
    <source>
        <dbReference type="Proteomes" id="UP001054126"/>
    </source>
</evidence>
<name>A0AAE9WT24_PLAYO</name>
<feature type="compositionally biased region" description="Basic and acidic residues" evidence="1">
    <location>
        <begin position="393"/>
        <end position="425"/>
    </location>
</feature>
<dbReference type="AlphaFoldDB" id="A0AAE9WT24"/>
<dbReference type="EMBL" id="CP115530">
    <property type="protein sequence ID" value="WBY56059.1"/>
    <property type="molecule type" value="Genomic_DNA"/>
</dbReference>
<feature type="region of interest" description="Disordered" evidence="1">
    <location>
        <begin position="733"/>
        <end position="897"/>
    </location>
</feature>
<feature type="compositionally biased region" description="Polar residues" evidence="1">
    <location>
        <begin position="793"/>
        <end position="856"/>
    </location>
</feature>
<sequence length="1143" mass="131284">MLYASIMIGVNHDFLSGNFLGYPLEENNTISYKNLRLNKKKGNLKTPNYHEDYLIELNELKEYKRLASQKIKKYEDCVYSYKNQIRNLKSNAGQAKNINVQLIDVFINAICDIIEHICLNIHKPVLHSLPLIHTILTSISIRDKKIYQCTKLIHIILTKLNSKHVVRYNGSGIKEEENEQIGLTSHKLQDLEWLSSETNDKGWLAIVDRWELCKRDLKWLCVKTNNRSWLLYRHLWEKSSNDLKYIAVLFDDKTWLHLCNIWNSVPLSIKLKAISLKDPSICQPTLKEIILNDDDVYKNNTISALSKILNITNLENSYLISQSNHRESNNSPRYIDHTYKQFTGKNNLEIFPEKVQIIKGGILEELLLDNINEIDKTNCKEDFHRNSVTTAEKMSERKQIDESNDSKEEKYDDKKIQKENGDPIEKNNFITPLKDVPKSFVKSKNIENSGYIRKKNYVPLKFIEKYKNKNPLEQKLFTKKSETNVILNNKNDLTCENTIGKITKMNKSKSGLNSKLILKKSSETNIYKNDISVKADVDKDVMKIESLDKQDISINKTIGETVTEKITEENNNIISEVVKNNRMKTSVKPLGKNISKKFITELKAVNVNDISLIEKKNVNFSKLEKIVKKPALFSVKNLIKVKEKIFEKKNISLKKENLEKNKCSPEGNCSENPDTTHNNINTQVSNTSLSEKCGEKKGENEFKTSQEKKKENPMIYKLLKLKEQNGKKSSIMLKKNTNHQSNETNGTSKERKDLNENDTQNKAVKDTKRAGNSQRIKSSDSVGNSQRVKRSDSVGNSQRVKNSDSVGNSQRVKNSDSVGNSQRVKSSDSVGNSQRVKSSDSVGNSQRVKSSDSVGNSRRVKSSDSVGSIISIDNDKKQDDSSEDEVDTTCKNEETAKQDVPNHVTNYITDLFNAFNFVNTKVLSKVSKELHNIEKENEENKTNVKEENKEDSGKSHKNSWTSDNSSEEDSTYSKEDDIYNKKEFSKKIKSVEYKKSSISEVKDVVHFNEKIKSRGWVETKKSTSVAFENIHNDINNEEKWVKAKRNITLRTAKYNTDSIKDKFLRKINRSFDVEHKLYKKLSESKLEDNNKASYINELGKNKNSNILLTHEKINIIVKGLNVKREKPKLPFLGKKINNIEKKS</sequence>
<gene>
    <name evidence="2" type="ORF">Py17XNL_000600737</name>
</gene>
<evidence type="ECO:0000313" key="2">
    <source>
        <dbReference type="EMBL" id="WBY56059.1"/>
    </source>
</evidence>
<feature type="compositionally biased region" description="Basic and acidic residues" evidence="1">
    <location>
        <begin position="692"/>
        <end position="712"/>
    </location>
</feature>
<feature type="region of interest" description="Disordered" evidence="1">
    <location>
        <begin position="934"/>
        <end position="975"/>
    </location>
</feature>
<proteinExistence type="predicted"/>
<feature type="compositionally biased region" description="Polar residues" evidence="1">
    <location>
        <begin position="667"/>
        <end position="690"/>
    </location>
</feature>
<protein>
    <submittedName>
        <fullName evidence="2">Uncharacterized protein</fullName>
    </submittedName>
</protein>
<feature type="compositionally biased region" description="Polar residues" evidence="1">
    <location>
        <begin position="738"/>
        <end position="747"/>
    </location>
</feature>
<feature type="region of interest" description="Disordered" evidence="1">
    <location>
        <begin position="661"/>
        <end position="714"/>
    </location>
</feature>